<dbReference type="AlphaFoldDB" id="A0A1J0WIF9"/>
<proteinExistence type="predicted"/>
<keyword evidence="1" id="KW-0472">Membrane</keyword>
<sequence length="179" mass="20159">MKPSLMRRLFRFRRDEEGGIFLIEFCILVPILFGAFMMAVEMGLYSMRQMYLDRGVDIAVRYIRLSTNTPIAHDQIKQIVCDNAGFIEDCDSTLRLEMIPLLPRAFATFDQTPDCVDTSAPASPVRGFVLGREHEVMIMRACVKFKPVFATTGLGKSLEKDGSGRARLIAVSAFVQEPK</sequence>
<keyword evidence="4" id="KW-1185">Reference proteome</keyword>
<feature type="transmembrane region" description="Helical" evidence="1">
    <location>
        <begin position="20"/>
        <end position="40"/>
    </location>
</feature>
<dbReference type="InterPro" id="IPR012495">
    <property type="entry name" value="TadE-like_dom"/>
</dbReference>
<dbReference type="OrthoDB" id="7907064at2"/>
<dbReference type="KEGG" id="suam:BOO69_12325"/>
<evidence type="ECO:0000313" key="4">
    <source>
        <dbReference type="Proteomes" id="UP000181897"/>
    </source>
</evidence>
<evidence type="ECO:0000259" key="2">
    <source>
        <dbReference type="Pfam" id="PF07811"/>
    </source>
</evidence>
<name>A0A1J0WIF9_9RHOB</name>
<evidence type="ECO:0000313" key="3">
    <source>
        <dbReference type="EMBL" id="APE44105.1"/>
    </source>
</evidence>
<dbReference type="EMBL" id="CP018076">
    <property type="protein sequence ID" value="APE44105.1"/>
    <property type="molecule type" value="Genomic_DNA"/>
</dbReference>
<reference evidence="3 4" key="1">
    <citation type="submission" date="2016-11" db="EMBL/GenBank/DDBJ databases">
        <title>Complete genome sequence of Sulfitobacter sp. AM1-D1, a toxic bacteria associated with marine dinoflagellate Alexandrium minutum in East China Sea.</title>
        <authorList>
            <person name="Yang Q."/>
            <person name="Zhang X."/>
            <person name="Tian X."/>
        </authorList>
    </citation>
    <scope>NUCLEOTIDE SEQUENCE [LARGE SCALE GENOMIC DNA]</scope>
    <source>
        <strain evidence="3 4">AM1-D1</strain>
    </source>
</reference>
<dbReference type="Proteomes" id="UP000181897">
    <property type="component" value="Chromosome"/>
</dbReference>
<dbReference type="Pfam" id="PF07811">
    <property type="entry name" value="TadE"/>
    <property type="match status" value="1"/>
</dbReference>
<keyword evidence="1" id="KW-1133">Transmembrane helix</keyword>
<dbReference type="STRING" id="1917485.BOO69_12325"/>
<feature type="domain" description="TadE-like" evidence="2">
    <location>
        <begin position="19"/>
        <end position="61"/>
    </location>
</feature>
<evidence type="ECO:0000256" key="1">
    <source>
        <dbReference type="SAM" id="Phobius"/>
    </source>
</evidence>
<gene>
    <name evidence="3" type="ORF">BOO69_12325</name>
</gene>
<keyword evidence="1" id="KW-0812">Transmembrane</keyword>
<organism evidence="3 4">
    <name type="scientific">Sulfitobacter alexandrii</name>
    <dbReference type="NCBI Taxonomy" id="1917485"/>
    <lineage>
        <taxon>Bacteria</taxon>
        <taxon>Pseudomonadati</taxon>
        <taxon>Pseudomonadota</taxon>
        <taxon>Alphaproteobacteria</taxon>
        <taxon>Rhodobacterales</taxon>
        <taxon>Roseobacteraceae</taxon>
        <taxon>Sulfitobacter</taxon>
    </lineage>
</organism>
<accession>A0A1J0WIF9</accession>
<protein>
    <recommendedName>
        <fullName evidence="2">TadE-like domain-containing protein</fullName>
    </recommendedName>
</protein>